<sequence length="52" mass="5827">MLMNPRVVPGRTLSPAKLPSNPLQRLHQGQQRWFVMRPLLAELPGRTVPGSP</sequence>
<feature type="region of interest" description="Disordered" evidence="1">
    <location>
        <begin position="1"/>
        <end position="24"/>
    </location>
</feature>
<evidence type="ECO:0000313" key="2">
    <source>
        <dbReference type="EMBL" id="KAH3804400.1"/>
    </source>
</evidence>
<reference evidence="2" key="1">
    <citation type="journal article" date="2019" name="bioRxiv">
        <title>The Genome of the Zebra Mussel, Dreissena polymorpha: A Resource for Invasive Species Research.</title>
        <authorList>
            <person name="McCartney M.A."/>
            <person name="Auch B."/>
            <person name="Kono T."/>
            <person name="Mallez S."/>
            <person name="Zhang Y."/>
            <person name="Obille A."/>
            <person name="Becker A."/>
            <person name="Abrahante J.E."/>
            <person name="Garbe J."/>
            <person name="Badalamenti J.P."/>
            <person name="Herman A."/>
            <person name="Mangelson H."/>
            <person name="Liachko I."/>
            <person name="Sullivan S."/>
            <person name="Sone E.D."/>
            <person name="Koren S."/>
            <person name="Silverstein K.A.T."/>
            <person name="Beckman K.B."/>
            <person name="Gohl D.M."/>
        </authorList>
    </citation>
    <scope>NUCLEOTIDE SEQUENCE</scope>
    <source>
        <strain evidence="2">Duluth1</strain>
        <tissue evidence="2">Whole animal</tissue>
    </source>
</reference>
<dbReference type="AlphaFoldDB" id="A0A9D4FSX8"/>
<evidence type="ECO:0000256" key="1">
    <source>
        <dbReference type="SAM" id="MobiDB-lite"/>
    </source>
</evidence>
<accession>A0A9D4FSX8</accession>
<reference evidence="2" key="2">
    <citation type="submission" date="2020-11" db="EMBL/GenBank/DDBJ databases">
        <authorList>
            <person name="McCartney M.A."/>
            <person name="Auch B."/>
            <person name="Kono T."/>
            <person name="Mallez S."/>
            <person name="Becker A."/>
            <person name="Gohl D.M."/>
            <person name="Silverstein K.A.T."/>
            <person name="Koren S."/>
            <person name="Bechman K.B."/>
            <person name="Herman A."/>
            <person name="Abrahante J.E."/>
            <person name="Garbe J."/>
        </authorList>
    </citation>
    <scope>NUCLEOTIDE SEQUENCE</scope>
    <source>
        <strain evidence="2">Duluth1</strain>
        <tissue evidence="2">Whole animal</tissue>
    </source>
</reference>
<evidence type="ECO:0000313" key="3">
    <source>
        <dbReference type="Proteomes" id="UP000828390"/>
    </source>
</evidence>
<comment type="caution">
    <text evidence="2">The sequence shown here is derived from an EMBL/GenBank/DDBJ whole genome shotgun (WGS) entry which is preliminary data.</text>
</comment>
<dbReference type="Proteomes" id="UP000828390">
    <property type="component" value="Unassembled WGS sequence"/>
</dbReference>
<dbReference type="EMBL" id="JAIWYP010000006">
    <property type="protein sequence ID" value="KAH3804400.1"/>
    <property type="molecule type" value="Genomic_DNA"/>
</dbReference>
<name>A0A9D4FSX8_DREPO</name>
<organism evidence="2 3">
    <name type="scientific">Dreissena polymorpha</name>
    <name type="common">Zebra mussel</name>
    <name type="synonym">Mytilus polymorpha</name>
    <dbReference type="NCBI Taxonomy" id="45954"/>
    <lineage>
        <taxon>Eukaryota</taxon>
        <taxon>Metazoa</taxon>
        <taxon>Spiralia</taxon>
        <taxon>Lophotrochozoa</taxon>
        <taxon>Mollusca</taxon>
        <taxon>Bivalvia</taxon>
        <taxon>Autobranchia</taxon>
        <taxon>Heteroconchia</taxon>
        <taxon>Euheterodonta</taxon>
        <taxon>Imparidentia</taxon>
        <taxon>Neoheterodontei</taxon>
        <taxon>Myida</taxon>
        <taxon>Dreissenoidea</taxon>
        <taxon>Dreissenidae</taxon>
        <taxon>Dreissena</taxon>
    </lineage>
</organism>
<protein>
    <submittedName>
        <fullName evidence="2">Uncharacterized protein</fullName>
    </submittedName>
</protein>
<proteinExistence type="predicted"/>
<keyword evidence="3" id="KW-1185">Reference proteome</keyword>
<gene>
    <name evidence="2" type="ORF">DPMN_132685</name>
</gene>